<evidence type="ECO:0000313" key="1">
    <source>
        <dbReference type="EMBL" id="CAF5218147.1"/>
    </source>
</evidence>
<comment type="caution">
    <text evidence="1">The sequence shown here is derived from an EMBL/GenBank/DDBJ whole genome shotgun (WGS) entry which is preliminary data.</text>
</comment>
<dbReference type="Proteomes" id="UP000681720">
    <property type="component" value="Unassembled WGS sequence"/>
</dbReference>
<dbReference type="AlphaFoldDB" id="A0A8S3JEA4"/>
<name>A0A8S3JEA4_9BILA</name>
<reference evidence="1" key="1">
    <citation type="submission" date="2021-02" db="EMBL/GenBank/DDBJ databases">
        <authorList>
            <person name="Nowell W R."/>
        </authorList>
    </citation>
    <scope>NUCLEOTIDE SEQUENCE</scope>
</reference>
<proteinExistence type="predicted"/>
<sequence length="34" mass="3545">MPQDSTSPYSDGASIPGEASSMRGNAVIYLMIVV</sequence>
<feature type="non-terminal residue" evidence="1">
    <location>
        <position position="34"/>
    </location>
</feature>
<accession>A0A8S3JEA4</accession>
<dbReference type="EMBL" id="CAJOBJ010361170">
    <property type="protein sequence ID" value="CAF5218147.1"/>
    <property type="molecule type" value="Genomic_DNA"/>
</dbReference>
<organism evidence="1 2">
    <name type="scientific">Rotaria magnacalcarata</name>
    <dbReference type="NCBI Taxonomy" id="392030"/>
    <lineage>
        <taxon>Eukaryota</taxon>
        <taxon>Metazoa</taxon>
        <taxon>Spiralia</taxon>
        <taxon>Gnathifera</taxon>
        <taxon>Rotifera</taxon>
        <taxon>Eurotatoria</taxon>
        <taxon>Bdelloidea</taxon>
        <taxon>Philodinida</taxon>
        <taxon>Philodinidae</taxon>
        <taxon>Rotaria</taxon>
    </lineage>
</organism>
<protein>
    <submittedName>
        <fullName evidence="1">Uncharacterized protein</fullName>
    </submittedName>
</protein>
<evidence type="ECO:0000313" key="2">
    <source>
        <dbReference type="Proteomes" id="UP000681720"/>
    </source>
</evidence>
<gene>
    <name evidence="1" type="ORF">GIL414_LOCUS82803</name>
</gene>